<reference evidence="2 3" key="1">
    <citation type="submission" date="2021-06" db="EMBL/GenBank/DDBJ databases">
        <authorList>
            <person name="Palmer J.M."/>
        </authorList>
    </citation>
    <scope>NUCLEOTIDE SEQUENCE [LARGE SCALE GENOMIC DNA]</scope>
    <source>
        <strain evidence="3">if_2019</strain>
        <tissue evidence="2">Muscle</tissue>
    </source>
</reference>
<protein>
    <submittedName>
        <fullName evidence="2">Uncharacterized protein</fullName>
    </submittedName>
</protein>
<proteinExistence type="predicted"/>
<comment type="caution">
    <text evidence="2">The sequence shown here is derived from an EMBL/GenBank/DDBJ whole genome shotgun (WGS) entry which is preliminary data.</text>
</comment>
<sequence>MSGTAAKTGLGPIRTSEILCGATLPNLDHFSWRSANSPVSFPSMSEPCIPPEPSDPASSLGTNEQLADRTSLAPSLSLADLPVAYYVPVPVPVLLGLSF</sequence>
<dbReference type="Proteomes" id="UP001482620">
    <property type="component" value="Unassembled WGS sequence"/>
</dbReference>
<accession>A0ABV0U376</accession>
<evidence type="ECO:0000256" key="1">
    <source>
        <dbReference type="SAM" id="MobiDB-lite"/>
    </source>
</evidence>
<feature type="region of interest" description="Disordered" evidence="1">
    <location>
        <begin position="39"/>
        <end position="66"/>
    </location>
</feature>
<organism evidence="2 3">
    <name type="scientific">Ilyodon furcidens</name>
    <name type="common">goldbreast splitfin</name>
    <dbReference type="NCBI Taxonomy" id="33524"/>
    <lineage>
        <taxon>Eukaryota</taxon>
        <taxon>Metazoa</taxon>
        <taxon>Chordata</taxon>
        <taxon>Craniata</taxon>
        <taxon>Vertebrata</taxon>
        <taxon>Euteleostomi</taxon>
        <taxon>Actinopterygii</taxon>
        <taxon>Neopterygii</taxon>
        <taxon>Teleostei</taxon>
        <taxon>Neoteleostei</taxon>
        <taxon>Acanthomorphata</taxon>
        <taxon>Ovalentaria</taxon>
        <taxon>Atherinomorphae</taxon>
        <taxon>Cyprinodontiformes</taxon>
        <taxon>Goodeidae</taxon>
        <taxon>Ilyodon</taxon>
    </lineage>
</organism>
<dbReference type="EMBL" id="JAHRIQ010058208">
    <property type="protein sequence ID" value="MEQ2239491.1"/>
    <property type="molecule type" value="Genomic_DNA"/>
</dbReference>
<gene>
    <name evidence="2" type="ORF">ILYODFUR_004958</name>
</gene>
<name>A0ABV0U376_9TELE</name>
<feature type="compositionally biased region" description="Polar residues" evidence="1">
    <location>
        <begin position="56"/>
        <end position="65"/>
    </location>
</feature>
<keyword evidence="3" id="KW-1185">Reference proteome</keyword>
<evidence type="ECO:0000313" key="2">
    <source>
        <dbReference type="EMBL" id="MEQ2239491.1"/>
    </source>
</evidence>
<evidence type="ECO:0000313" key="3">
    <source>
        <dbReference type="Proteomes" id="UP001482620"/>
    </source>
</evidence>